<dbReference type="PRINTS" id="PR00080">
    <property type="entry name" value="SDRFAMILY"/>
</dbReference>
<name>A0A1V2I3E2_9ACTN</name>
<dbReference type="GO" id="GO:0016491">
    <property type="term" value="F:oxidoreductase activity"/>
    <property type="evidence" value="ECO:0007669"/>
    <property type="project" value="UniProtKB-KW"/>
</dbReference>
<evidence type="ECO:0000256" key="1">
    <source>
        <dbReference type="ARBA" id="ARBA00006484"/>
    </source>
</evidence>
<dbReference type="STRING" id="1834516.BL253_29585"/>
<proteinExistence type="inferred from homology"/>
<evidence type="ECO:0000313" key="4">
    <source>
        <dbReference type="EMBL" id="ONH24628.1"/>
    </source>
</evidence>
<dbReference type="RefSeq" id="WP_076820686.1">
    <property type="nucleotide sequence ID" value="NZ_MOMC01000069.1"/>
</dbReference>
<accession>A0A1V2I3E2</accession>
<dbReference type="InterPro" id="IPR020904">
    <property type="entry name" value="Sc_DH/Rdtase_CS"/>
</dbReference>
<organism evidence="4 5">
    <name type="scientific">Pseudofrankia asymbiotica</name>
    <dbReference type="NCBI Taxonomy" id="1834516"/>
    <lineage>
        <taxon>Bacteria</taxon>
        <taxon>Bacillati</taxon>
        <taxon>Actinomycetota</taxon>
        <taxon>Actinomycetes</taxon>
        <taxon>Frankiales</taxon>
        <taxon>Frankiaceae</taxon>
        <taxon>Pseudofrankia</taxon>
    </lineage>
</organism>
<dbReference type="PANTHER" id="PTHR43658:SF8">
    <property type="entry name" value="17-BETA-HYDROXYSTEROID DEHYDROGENASE 14-RELATED"/>
    <property type="match status" value="1"/>
</dbReference>
<reference evidence="5" key="1">
    <citation type="submission" date="2016-10" db="EMBL/GenBank/DDBJ databases">
        <title>Frankia sp. NRRL B-16386 Genome sequencing.</title>
        <authorList>
            <person name="Ghodhbane-Gtari F."/>
            <person name="Swanson E."/>
            <person name="Gueddou A."/>
            <person name="Hezbri K."/>
            <person name="Ktari K."/>
            <person name="Nouioui I."/>
            <person name="Morris K."/>
            <person name="Simpson S."/>
            <person name="Abebe-Akele F."/>
            <person name="Thomas K."/>
            <person name="Gtari M."/>
            <person name="Tisa L.S."/>
        </authorList>
    </citation>
    <scope>NUCLEOTIDE SEQUENCE [LARGE SCALE GENOMIC DNA]</scope>
    <source>
        <strain evidence="5">NRRL B-16386</strain>
    </source>
</reference>
<dbReference type="PROSITE" id="PS00061">
    <property type="entry name" value="ADH_SHORT"/>
    <property type="match status" value="1"/>
</dbReference>
<dbReference type="Pfam" id="PF00106">
    <property type="entry name" value="adh_short"/>
    <property type="match status" value="1"/>
</dbReference>
<dbReference type="PRINTS" id="PR00081">
    <property type="entry name" value="GDHRDH"/>
</dbReference>
<dbReference type="Proteomes" id="UP000188929">
    <property type="component" value="Unassembled WGS sequence"/>
</dbReference>
<dbReference type="AlphaFoldDB" id="A0A1V2I3E2"/>
<comment type="similarity">
    <text evidence="1 3">Belongs to the short-chain dehydrogenases/reductases (SDR) family.</text>
</comment>
<keyword evidence="5" id="KW-1185">Reference proteome</keyword>
<dbReference type="SUPFAM" id="SSF51735">
    <property type="entry name" value="NAD(P)-binding Rossmann-fold domains"/>
    <property type="match status" value="1"/>
</dbReference>
<sequence>MDISGAVAMVTGGASGLGAATARLLTARGARVVVADRDDAKGEAVAKEVGGVFAHVDVTSTADIVAATELARTLGPVRALVNCAGIGWAARTIGKDGSYDSAHSLDAFRKVIEVNTIGTFDCIRIVATAMSATEPLSADGERGAIVNTASLAAFDGQIGQAAYSASKGGVVGMTLPVARDLSVIGVRVNCVAPGLIDTPIYGEGPGSEAFKDKLKRDVLFPHRLGTTDEFASLAVELLTNSYLNAEVIRVDAGARLQPR</sequence>
<dbReference type="OrthoDB" id="9795647at2"/>
<comment type="caution">
    <text evidence="4">The sequence shown here is derived from an EMBL/GenBank/DDBJ whole genome shotgun (WGS) entry which is preliminary data.</text>
</comment>
<evidence type="ECO:0000256" key="3">
    <source>
        <dbReference type="RuleBase" id="RU000363"/>
    </source>
</evidence>
<gene>
    <name evidence="4" type="ORF">BL253_29585</name>
</gene>
<dbReference type="Gene3D" id="3.40.50.720">
    <property type="entry name" value="NAD(P)-binding Rossmann-like Domain"/>
    <property type="match status" value="1"/>
</dbReference>
<dbReference type="EMBL" id="MOMC01000069">
    <property type="protein sequence ID" value="ONH24628.1"/>
    <property type="molecule type" value="Genomic_DNA"/>
</dbReference>
<evidence type="ECO:0000313" key="5">
    <source>
        <dbReference type="Proteomes" id="UP000188929"/>
    </source>
</evidence>
<evidence type="ECO:0000256" key="2">
    <source>
        <dbReference type="ARBA" id="ARBA00023002"/>
    </source>
</evidence>
<dbReference type="InterPro" id="IPR036291">
    <property type="entry name" value="NAD(P)-bd_dom_sf"/>
</dbReference>
<dbReference type="PANTHER" id="PTHR43658">
    <property type="entry name" value="SHORT-CHAIN DEHYDROGENASE/REDUCTASE"/>
    <property type="match status" value="1"/>
</dbReference>
<dbReference type="InterPro" id="IPR002347">
    <property type="entry name" value="SDR_fam"/>
</dbReference>
<keyword evidence="2" id="KW-0560">Oxidoreductase</keyword>
<protein>
    <submittedName>
        <fullName evidence="4">3-hydroxyacyl-CoA dehydrogenase</fullName>
    </submittedName>
</protein>